<proteinExistence type="predicted"/>
<reference evidence="1" key="1">
    <citation type="submission" date="2023-02" db="EMBL/GenBank/DDBJ databases">
        <title>Genome of toxic invasive species Heracleum sosnowskyi carries increased number of genes despite the absence of recent whole-genome duplications.</title>
        <authorList>
            <person name="Schelkunov M."/>
            <person name="Shtratnikova V."/>
            <person name="Makarenko M."/>
            <person name="Klepikova A."/>
            <person name="Omelchenko D."/>
            <person name="Novikova G."/>
            <person name="Obukhova E."/>
            <person name="Bogdanov V."/>
            <person name="Penin A."/>
            <person name="Logacheva M."/>
        </authorList>
    </citation>
    <scope>NUCLEOTIDE SEQUENCE</scope>
    <source>
        <strain evidence="1">Hsosn_3</strain>
        <tissue evidence="1">Leaf</tissue>
    </source>
</reference>
<dbReference type="PANTHER" id="PTHR33600:SF3">
    <property type="entry name" value="PLASTID DIVISION PROTEIN PDV2"/>
    <property type="match status" value="1"/>
</dbReference>
<dbReference type="EMBL" id="JAUIZM010000001">
    <property type="protein sequence ID" value="KAK1402627.1"/>
    <property type="molecule type" value="Genomic_DNA"/>
</dbReference>
<dbReference type="AlphaFoldDB" id="A0AAD8JHL6"/>
<sequence>MDVDGIGLVLARASELKSKISSCIQKSSTQINGITEEDDAQMGQEKTHFSGSNLVDNEAVDEDLCSIQDAFESLETQLSALQALQQQQHYERETTLAEIDYSRQKLLKKLKDYRGEDLEVLREATAFASETVEDNNDLLLPPYPSRPSRSLVSENGFLSRLPFASTYPQNGLTNGDPSNEMGASLQDSERHKVQSKSKSPFRLFINVATKTVLTLVSVAGFLSLAGFDPMLRKRDAPQFKVSGIFQRQGTEGKRPRVQCPPGKVLVVEAGEARCLVKERVEVPFKSVDMTPNVNYGCG</sequence>
<comment type="caution">
    <text evidence="1">The sequence shown here is derived from an EMBL/GenBank/DDBJ whole genome shotgun (WGS) entry which is preliminary data.</text>
</comment>
<keyword evidence="2" id="KW-1185">Reference proteome</keyword>
<evidence type="ECO:0000313" key="1">
    <source>
        <dbReference type="EMBL" id="KAK1402627.1"/>
    </source>
</evidence>
<dbReference type="PANTHER" id="PTHR33600">
    <property type="entry name" value="PLASTID DIVISION PROTEIN PDV2"/>
    <property type="match status" value="1"/>
</dbReference>
<gene>
    <name evidence="1" type="ORF">POM88_002232</name>
</gene>
<name>A0AAD8JHL6_9APIA</name>
<organism evidence="1 2">
    <name type="scientific">Heracleum sosnowskyi</name>
    <dbReference type="NCBI Taxonomy" id="360622"/>
    <lineage>
        <taxon>Eukaryota</taxon>
        <taxon>Viridiplantae</taxon>
        <taxon>Streptophyta</taxon>
        <taxon>Embryophyta</taxon>
        <taxon>Tracheophyta</taxon>
        <taxon>Spermatophyta</taxon>
        <taxon>Magnoliopsida</taxon>
        <taxon>eudicotyledons</taxon>
        <taxon>Gunneridae</taxon>
        <taxon>Pentapetalae</taxon>
        <taxon>asterids</taxon>
        <taxon>campanulids</taxon>
        <taxon>Apiales</taxon>
        <taxon>Apiaceae</taxon>
        <taxon>Apioideae</taxon>
        <taxon>apioid superclade</taxon>
        <taxon>Tordylieae</taxon>
        <taxon>Tordyliinae</taxon>
        <taxon>Heracleum</taxon>
    </lineage>
</organism>
<accession>A0AAD8JHL6</accession>
<dbReference type="GO" id="GO:0010020">
    <property type="term" value="P:chloroplast fission"/>
    <property type="evidence" value="ECO:0007669"/>
    <property type="project" value="InterPro"/>
</dbReference>
<evidence type="ECO:0000313" key="2">
    <source>
        <dbReference type="Proteomes" id="UP001237642"/>
    </source>
</evidence>
<dbReference type="InterPro" id="IPR038939">
    <property type="entry name" value="PDV1/PDV2"/>
</dbReference>
<reference evidence="1" key="2">
    <citation type="submission" date="2023-05" db="EMBL/GenBank/DDBJ databases">
        <authorList>
            <person name="Schelkunov M.I."/>
        </authorList>
    </citation>
    <scope>NUCLEOTIDE SEQUENCE</scope>
    <source>
        <strain evidence="1">Hsosn_3</strain>
        <tissue evidence="1">Leaf</tissue>
    </source>
</reference>
<dbReference type="Proteomes" id="UP001237642">
    <property type="component" value="Unassembled WGS sequence"/>
</dbReference>
<protein>
    <submittedName>
        <fullName evidence="1">Plastid division protein PDV2</fullName>
    </submittedName>
</protein>